<dbReference type="EMBL" id="LQYE01000031">
    <property type="protein sequence ID" value="OAT67008.1"/>
    <property type="molecule type" value="Genomic_DNA"/>
</dbReference>
<dbReference type="Gene3D" id="2.40.128.150">
    <property type="entry name" value="Cysteine proteinases"/>
    <property type="match status" value="1"/>
</dbReference>
<proteinExistence type="inferred from homology"/>
<dbReference type="Gene3D" id="3.30.2140.10">
    <property type="entry name" value="Arylamine N-acetyltransferase"/>
    <property type="match status" value="1"/>
</dbReference>
<dbReference type="InterPro" id="IPR038765">
    <property type="entry name" value="Papain-like_cys_pep_sf"/>
</dbReference>
<comment type="caution">
    <text evidence="2">The sequence shown here is derived from an EMBL/GenBank/DDBJ whole genome shotgun (WGS) entry which is preliminary data.</text>
</comment>
<dbReference type="RefSeq" id="WP_081272390.1">
    <property type="nucleotide sequence ID" value="NZ_LQYE01000031.1"/>
</dbReference>
<dbReference type="SUPFAM" id="SSF54001">
    <property type="entry name" value="Cysteine proteinases"/>
    <property type="match status" value="1"/>
</dbReference>
<dbReference type="PANTHER" id="PTHR11786">
    <property type="entry name" value="N-HYDROXYARYLAMINE O-ACETYLTRANSFERASE"/>
    <property type="match status" value="1"/>
</dbReference>
<organism evidence="2 3">
    <name type="scientific">Mycobacteroides immunogenum</name>
    <dbReference type="NCBI Taxonomy" id="83262"/>
    <lineage>
        <taxon>Bacteria</taxon>
        <taxon>Bacillati</taxon>
        <taxon>Actinomycetota</taxon>
        <taxon>Actinomycetes</taxon>
        <taxon>Mycobacteriales</taxon>
        <taxon>Mycobacteriaceae</taxon>
        <taxon>Mycobacteroides</taxon>
    </lineage>
</organism>
<protein>
    <recommendedName>
        <fullName evidence="4">Arylamine N-acetyltransferase</fullName>
    </recommendedName>
</protein>
<reference evidence="2 3" key="1">
    <citation type="submission" date="2016-01" db="EMBL/GenBank/DDBJ databases">
        <title>Mycobacterium immunogenum strain CD11_6 genome sequencing and assembly.</title>
        <authorList>
            <person name="Kaur G."/>
            <person name="Nair G.R."/>
            <person name="Mayilraj S."/>
        </authorList>
    </citation>
    <scope>NUCLEOTIDE SEQUENCE [LARGE SCALE GENOMIC DNA]</scope>
    <source>
        <strain evidence="2 3">CD11-6</strain>
    </source>
</reference>
<sequence length="313" mass="34011">MSHDAPVDAERYLERIGFTRPILSNRETLDELIRLHAANIPFENATSFGQGPTPAGAIELDSILVASKLLGGKRGGYCFEHAKLLQHVLPAYGFPTRCALARVYQDPRHAPSAKTHVVTVTRIGHREFLTDPGYGGLTPTASLSLEELGKPQQTPHGRYRVVAAAAAGIDLGHAPDIDVMVQVELAKGPDSQWVNLYAIDLRGIANIDLPALNWFVSTSPMSMFTQILAVSLAPEGKRITLSNKTIRQREGEEITERAITSTPDLALALDSLGIDLPDQLLSGVASRLQLDRASRDDCVQEADTPDQFGDTFL</sequence>
<dbReference type="GO" id="GO:0016407">
    <property type="term" value="F:acetyltransferase activity"/>
    <property type="evidence" value="ECO:0007669"/>
    <property type="project" value="InterPro"/>
</dbReference>
<dbReference type="AlphaFoldDB" id="A0A179V514"/>
<dbReference type="PANTHER" id="PTHR11786:SF0">
    <property type="entry name" value="ARYLAMINE N-ACETYLTRANSFERASE 4-RELATED"/>
    <property type="match status" value="1"/>
</dbReference>
<accession>A0A179V514</accession>
<gene>
    <name evidence="2" type="ORF">AWB85_15465</name>
</gene>
<evidence type="ECO:0008006" key="4">
    <source>
        <dbReference type="Google" id="ProtNLM"/>
    </source>
</evidence>
<comment type="similarity">
    <text evidence="1">Belongs to the arylamine N-acetyltransferase family.</text>
</comment>
<name>A0A179V514_9MYCO</name>
<evidence type="ECO:0000313" key="2">
    <source>
        <dbReference type="EMBL" id="OAT67008.1"/>
    </source>
</evidence>
<evidence type="ECO:0000256" key="1">
    <source>
        <dbReference type="ARBA" id="ARBA00006547"/>
    </source>
</evidence>
<evidence type="ECO:0000313" key="3">
    <source>
        <dbReference type="Proteomes" id="UP000186919"/>
    </source>
</evidence>
<dbReference type="Pfam" id="PF00797">
    <property type="entry name" value="Acetyltransf_2"/>
    <property type="match status" value="1"/>
</dbReference>
<dbReference type="InterPro" id="IPR001447">
    <property type="entry name" value="Arylamine_N-AcTrfase"/>
</dbReference>
<dbReference type="Proteomes" id="UP000186919">
    <property type="component" value="Unassembled WGS sequence"/>
</dbReference>